<dbReference type="EMBL" id="FQZQ01000016">
    <property type="protein sequence ID" value="SHJ95809.1"/>
    <property type="molecule type" value="Genomic_DNA"/>
</dbReference>
<dbReference type="Gene3D" id="1.20.120.1630">
    <property type="match status" value="1"/>
</dbReference>
<dbReference type="Pfam" id="PF04191">
    <property type="entry name" value="PEMT"/>
    <property type="match status" value="1"/>
</dbReference>
<dbReference type="RefSeq" id="WP_073253964.1">
    <property type="nucleotide sequence ID" value="NZ_FQZQ01000016.1"/>
</dbReference>
<keyword evidence="6" id="KW-0489">Methyltransferase</keyword>
<reference evidence="7" key="1">
    <citation type="submission" date="2016-11" db="EMBL/GenBank/DDBJ databases">
        <authorList>
            <person name="Varghese N."/>
            <person name="Submissions S."/>
        </authorList>
    </citation>
    <scope>NUCLEOTIDE SEQUENCE [LARGE SCALE GENOMIC DNA]</scope>
    <source>
        <strain evidence="7">DSM 100564</strain>
    </source>
</reference>
<evidence type="ECO:0000313" key="6">
    <source>
        <dbReference type="EMBL" id="SHJ95809.1"/>
    </source>
</evidence>
<protein>
    <submittedName>
        <fullName evidence="6">Phospholipid methyltransferase</fullName>
    </submittedName>
</protein>
<feature type="transmembrane region" description="Helical" evidence="5">
    <location>
        <begin position="24"/>
        <end position="42"/>
    </location>
</feature>
<keyword evidence="7" id="KW-1185">Reference proteome</keyword>
<feature type="transmembrane region" description="Helical" evidence="5">
    <location>
        <begin position="182"/>
        <end position="209"/>
    </location>
</feature>
<keyword evidence="3 5" id="KW-1133">Transmembrane helix</keyword>
<organism evidence="6 7">
    <name type="scientific">Shimia gijangensis</name>
    <dbReference type="NCBI Taxonomy" id="1470563"/>
    <lineage>
        <taxon>Bacteria</taxon>
        <taxon>Pseudomonadati</taxon>
        <taxon>Pseudomonadota</taxon>
        <taxon>Alphaproteobacteria</taxon>
        <taxon>Rhodobacterales</taxon>
        <taxon>Roseobacteraceae</taxon>
    </lineage>
</organism>
<evidence type="ECO:0000256" key="2">
    <source>
        <dbReference type="ARBA" id="ARBA00022692"/>
    </source>
</evidence>
<evidence type="ECO:0000256" key="3">
    <source>
        <dbReference type="ARBA" id="ARBA00022989"/>
    </source>
</evidence>
<dbReference type="STRING" id="1470563.SAMN05444000_11615"/>
<keyword evidence="4 5" id="KW-0472">Membrane</keyword>
<evidence type="ECO:0000313" key="7">
    <source>
        <dbReference type="Proteomes" id="UP000183982"/>
    </source>
</evidence>
<feature type="transmembrane region" description="Helical" evidence="5">
    <location>
        <begin position="127"/>
        <end position="147"/>
    </location>
</feature>
<name>A0A1M6NJG6_9RHOB</name>
<sequence>MSTLSDIRARSTWRDILEGQPQHLGLIILLAAGACTLMQPSPNDTRLLGLEGRQWAMVSVWLAIIHQVIVAFVFRMQLHRNLLSRIRGENDIKTWTLLFIPLLVARPITVIMTGWADDVPIGLPRSVEWVVGAVLVAVAIITMHSVIKHFTIRRAVGGDHFRDEIAAMPMVREGMFKYTDNAMYGVVFLGLWGIALLFDSWNALVLALFQKTYIWVHMYCTEKPDMEWIYGNR</sequence>
<dbReference type="GO" id="GO:0032259">
    <property type="term" value="P:methylation"/>
    <property type="evidence" value="ECO:0007669"/>
    <property type="project" value="UniProtKB-KW"/>
</dbReference>
<accession>A0A1M6NJG6</accession>
<dbReference type="GO" id="GO:0008168">
    <property type="term" value="F:methyltransferase activity"/>
    <property type="evidence" value="ECO:0007669"/>
    <property type="project" value="UniProtKB-KW"/>
</dbReference>
<dbReference type="AlphaFoldDB" id="A0A1M6NJG6"/>
<evidence type="ECO:0000256" key="1">
    <source>
        <dbReference type="ARBA" id="ARBA00004127"/>
    </source>
</evidence>
<keyword evidence="2 5" id="KW-0812">Transmembrane</keyword>
<keyword evidence="6" id="KW-0808">Transferase</keyword>
<dbReference type="OrthoDB" id="1550992at2"/>
<dbReference type="InterPro" id="IPR007318">
    <property type="entry name" value="Phopholipid_MeTrfase"/>
</dbReference>
<comment type="subcellular location">
    <subcellularLocation>
        <location evidence="1">Endomembrane system</location>
        <topology evidence="1">Multi-pass membrane protein</topology>
    </subcellularLocation>
</comment>
<dbReference type="GO" id="GO:0012505">
    <property type="term" value="C:endomembrane system"/>
    <property type="evidence" value="ECO:0007669"/>
    <property type="project" value="UniProtKB-SubCell"/>
</dbReference>
<gene>
    <name evidence="6" type="ORF">SAMN05444000_11615</name>
</gene>
<feature type="transmembrane region" description="Helical" evidence="5">
    <location>
        <begin position="95"/>
        <end position="115"/>
    </location>
</feature>
<dbReference type="Proteomes" id="UP000183982">
    <property type="component" value="Unassembled WGS sequence"/>
</dbReference>
<proteinExistence type="predicted"/>
<evidence type="ECO:0000256" key="5">
    <source>
        <dbReference type="SAM" id="Phobius"/>
    </source>
</evidence>
<feature type="transmembrane region" description="Helical" evidence="5">
    <location>
        <begin position="54"/>
        <end position="74"/>
    </location>
</feature>
<evidence type="ECO:0000256" key="4">
    <source>
        <dbReference type="ARBA" id="ARBA00023136"/>
    </source>
</evidence>